<protein>
    <submittedName>
        <fullName evidence="2">Uncharacterized protein</fullName>
    </submittedName>
</protein>
<keyword evidence="3" id="KW-1185">Reference proteome</keyword>
<name>A0AAD7L3Z4_QUISA</name>
<dbReference type="KEGG" id="qsa:O6P43_026993"/>
<reference evidence="2" key="1">
    <citation type="journal article" date="2023" name="Science">
        <title>Elucidation of the pathway for biosynthesis of saponin adjuvants from the soapbark tree.</title>
        <authorList>
            <person name="Reed J."/>
            <person name="Orme A."/>
            <person name="El-Demerdash A."/>
            <person name="Owen C."/>
            <person name="Martin L.B.B."/>
            <person name="Misra R.C."/>
            <person name="Kikuchi S."/>
            <person name="Rejzek M."/>
            <person name="Martin A.C."/>
            <person name="Harkess A."/>
            <person name="Leebens-Mack J."/>
            <person name="Louveau T."/>
            <person name="Stephenson M.J."/>
            <person name="Osbourn A."/>
        </authorList>
    </citation>
    <scope>NUCLEOTIDE SEQUENCE</scope>
    <source>
        <strain evidence="2">S10</strain>
    </source>
</reference>
<dbReference type="EMBL" id="JARAOO010000011">
    <property type="protein sequence ID" value="KAJ7950858.1"/>
    <property type="molecule type" value="Genomic_DNA"/>
</dbReference>
<evidence type="ECO:0000256" key="1">
    <source>
        <dbReference type="SAM" id="MobiDB-lite"/>
    </source>
</evidence>
<proteinExistence type="predicted"/>
<dbReference type="AlphaFoldDB" id="A0AAD7L3Z4"/>
<accession>A0AAD7L3Z4</accession>
<dbReference type="Proteomes" id="UP001163823">
    <property type="component" value="Chromosome 11"/>
</dbReference>
<evidence type="ECO:0000313" key="3">
    <source>
        <dbReference type="Proteomes" id="UP001163823"/>
    </source>
</evidence>
<feature type="region of interest" description="Disordered" evidence="1">
    <location>
        <begin position="1"/>
        <end position="36"/>
    </location>
</feature>
<organism evidence="2 3">
    <name type="scientific">Quillaja saponaria</name>
    <name type="common">Soap bark tree</name>
    <dbReference type="NCBI Taxonomy" id="32244"/>
    <lineage>
        <taxon>Eukaryota</taxon>
        <taxon>Viridiplantae</taxon>
        <taxon>Streptophyta</taxon>
        <taxon>Embryophyta</taxon>
        <taxon>Tracheophyta</taxon>
        <taxon>Spermatophyta</taxon>
        <taxon>Magnoliopsida</taxon>
        <taxon>eudicotyledons</taxon>
        <taxon>Gunneridae</taxon>
        <taxon>Pentapetalae</taxon>
        <taxon>rosids</taxon>
        <taxon>fabids</taxon>
        <taxon>Fabales</taxon>
        <taxon>Quillajaceae</taxon>
        <taxon>Quillaja</taxon>
    </lineage>
</organism>
<gene>
    <name evidence="2" type="ORF">O6P43_026993</name>
</gene>
<comment type="caution">
    <text evidence="2">The sequence shown here is derived from an EMBL/GenBank/DDBJ whole genome shotgun (WGS) entry which is preliminary data.</text>
</comment>
<evidence type="ECO:0000313" key="2">
    <source>
        <dbReference type="EMBL" id="KAJ7950858.1"/>
    </source>
</evidence>
<sequence length="123" mass="13469">MSSSNHHEKKQASVVPRGGHVGSQSEQAARSGKLFAPKKPLAQTIVHSPSSLHRIAMEGFDLVDKCYGDSSSNHGHEKKQAYIVPRGSQAGSQYQQTAEFGEQFAAKNYAGRMCTDPPFRPWI</sequence>